<sequence length="482" mass="53218">MSLHIKAPVCQTCGDIGFEEALVFCDSCKIESIHRYCIGITPTPFTEYITWICEDCDASDSDSYCNEVDQTAKLTHILKKKKKKKKKRRNRTPLVLAEDNGLQDATNVEPVEGSFSPIQETVGSKREESSGSRKPHELTGLDGDRASVSEADKSSSVPDHSSCTSKRKEVDQTGHNLEKSEKKKKKKKKKSSNHSPPVLAVEEHEIRDTTNVEHVGVSSSSPTKEMMESKRQENSDSRKPHELTGLVGDRASVSETANSSSVPDYNSCVTKKRKLSSGSIPVAENRQLADGNSSCKVAESNTPQTTERLSSRHYRAQPIKIPIWRGLMSVKGGNNCIMDGIVAHVSSLACPKVHETASSLKGSLSAEVLPRLEVWPKTFLKNGGPKDESIALFFFPSSESNDEKVFNSLVDKMKTNDSAMRFVLNDAELLLFTSYMLPKDSWTKKGDYRLQLLTRSITCGASSSPDRLLDISHSRLATFNSL</sequence>
<organism evidence="10">
    <name type="scientific">Arabidopsis lyrata subsp. lyrata</name>
    <name type="common">Lyre-leaved rock-cress</name>
    <dbReference type="NCBI Taxonomy" id="81972"/>
    <lineage>
        <taxon>Eukaryota</taxon>
        <taxon>Viridiplantae</taxon>
        <taxon>Streptophyta</taxon>
        <taxon>Embryophyta</taxon>
        <taxon>Tracheophyta</taxon>
        <taxon>Spermatophyta</taxon>
        <taxon>Magnoliopsida</taxon>
        <taxon>eudicotyledons</taxon>
        <taxon>Gunneridae</taxon>
        <taxon>Pentapetalae</taxon>
        <taxon>rosids</taxon>
        <taxon>malvids</taxon>
        <taxon>Brassicales</taxon>
        <taxon>Brassicaceae</taxon>
        <taxon>Camelineae</taxon>
        <taxon>Arabidopsis</taxon>
    </lineage>
</organism>
<dbReference type="Pfam" id="PF00628">
    <property type="entry name" value="PHD"/>
    <property type="match status" value="1"/>
</dbReference>
<name>D7KNN3_ARALL</name>
<feature type="compositionally biased region" description="Basic and acidic residues" evidence="7">
    <location>
        <begin position="166"/>
        <end position="181"/>
    </location>
</feature>
<evidence type="ECO:0000313" key="9">
    <source>
        <dbReference type="EMBL" id="EFH67530.1"/>
    </source>
</evidence>
<dbReference type="GO" id="GO:0140566">
    <property type="term" value="F:histone reader activity"/>
    <property type="evidence" value="ECO:0007669"/>
    <property type="project" value="InterPro"/>
</dbReference>
<feature type="domain" description="PHD-type" evidence="8">
    <location>
        <begin position="7"/>
        <end position="59"/>
    </location>
</feature>
<evidence type="ECO:0000256" key="1">
    <source>
        <dbReference type="ARBA" id="ARBA00022723"/>
    </source>
</evidence>
<dbReference type="InterPro" id="IPR019787">
    <property type="entry name" value="Znf_PHD-finger"/>
</dbReference>
<dbReference type="PROSITE" id="PS50016">
    <property type="entry name" value="ZF_PHD_2"/>
    <property type="match status" value="1"/>
</dbReference>
<dbReference type="GO" id="GO:0034244">
    <property type="term" value="P:negative regulation of transcription elongation by RNA polymerase II"/>
    <property type="evidence" value="ECO:0007669"/>
    <property type="project" value="InterPro"/>
</dbReference>
<feature type="compositionally biased region" description="Polar residues" evidence="7">
    <location>
        <begin position="253"/>
        <end position="266"/>
    </location>
</feature>
<evidence type="ECO:0000256" key="3">
    <source>
        <dbReference type="ARBA" id="ARBA00022833"/>
    </source>
</evidence>
<feature type="compositionally biased region" description="Basic residues" evidence="7">
    <location>
        <begin position="182"/>
        <end position="192"/>
    </location>
</feature>
<dbReference type="SUPFAM" id="SSF57903">
    <property type="entry name" value="FYVE/PHD zinc finger"/>
    <property type="match status" value="1"/>
</dbReference>
<dbReference type="CDD" id="cd15489">
    <property type="entry name" value="PHD_SF"/>
    <property type="match status" value="1"/>
</dbReference>
<gene>
    <name evidence="9" type="ORF">ARALYDRAFT_681515</name>
</gene>
<feature type="compositionally biased region" description="Basic residues" evidence="7">
    <location>
        <begin position="80"/>
        <end position="91"/>
    </location>
</feature>
<dbReference type="Pfam" id="PF23121">
    <property type="entry name" value="SPOC_AIPP2"/>
    <property type="match status" value="1"/>
</dbReference>
<evidence type="ECO:0000313" key="10">
    <source>
        <dbReference type="Proteomes" id="UP000008694"/>
    </source>
</evidence>
<keyword evidence="5" id="KW-0804">Transcription</keyword>
<keyword evidence="2 6" id="KW-0863">Zinc-finger</keyword>
<dbReference type="Proteomes" id="UP000008694">
    <property type="component" value="Unassembled WGS sequence"/>
</dbReference>
<keyword evidence="3" id="KW-0862">Zinc</keyword>
<dbReference type="InterPro" id="IPR001965">
    <property type="entry name" value="Znf_PHD"/>
</dbReference>
<protein>
    <submittedName>
        <fullName evidence="9">Predicted protein</fullName>
    </submittedName>
</protein>
<feature type="compositionally biased region" description="Basic and acidic residues" evidence="7">
    <location>
        <begin position="201"/>
        <end position="211"/>
    </location>
</feature>
<dbReference type="PANTHER" id="PTHR33304:SF18">
    <property type="entry name" value="CHROMATIN REGULATOR PHD FAMILY-RELATED"/>
    <property type="match status" value="1"/>
</dbReference>
<keyword evidence="1" id="KW-0479">Metal-binding</keyword>
<evidence type="ECO:0000256" key="4">
    <source>
        <dbReference type="ARBA" id="ARBA00023015"/>
    </source>
</evidence>
<evidence type="ECO:0000256" key="2">
    <source>
        <dbReference type="ARBA" id="ARBA00022771"/>
    </source>
</evidence>
<feature type="region of interest" description="Disordered" evidence="7">
    <location>
        <begin position="80"/>
        <end position="266"/>
    </location>
</feature>
<dbReference type="InterPro" id="IPR013083">
    <property type="entry name" value="Znf_RING/FYVE/PHD"/>
</dbReference>
<evidence type="ECO:0000259" key="8">
    <source>
        <dbReference type="PROSITE" id="PS50016"/>
    </source>
</evidence>
<keyword evidence="10" id="KW-1185">Reference proteome</keyword>
<dbReference type="EMBL" id="GL348713">
    <property type="protein sequence ID" value="EFH67530.1"/>
    <property type="molecule type" value="Genomic_DNA"/>
</dbReference>
<evidence type="ECO:0000256" key="5">
    <source>
        <dbReference type="ARBA" id="ARBA00023163"/>
    </source>
</evidence>
<dbReference type="GO" id="GO:0008270">
    <property type="term" value="F:zinc ion binding"/>
    <property type="evidence" value="ECO:0007669"/>
    <property type="project" value="UniProtKB-KW"/>
</dbReference>
<feature type="compositionally biased region" description="Basic and acidic residues" evidence="7">
    <location>
        <begin position="123"/>
        <end position="153"/>
    </location>
</feature>
<keyword evidence="4" id="KW-0805">Transcription regulation</keyword>
<feature type="compositionally biased region" description="Polar residues" evidence="7">
    <location>
        <begin position="154"/>
        <end position="164"/>
    </location>
</feature>
<feature type="region of interest" description="Disordered" evidence="7">
    <location>
        <begin position="289"/>
        <end position="312"/>
    </location>
</feature>
<dbReference type="Gene3D" id="3.30.40.10">
    <property type="entry name" value="Zinc/RING finger domain, C3HC4 (zinc finger)"/>
    <property type="match status" value="1"/>
</dbReference>
<reference evidence="10" key="1">
    <citation type="journal article" date="2011" name="Nat. Genet.">
        <title>The Arabidopsis lyrata genome sequence and the basis of rapid genome size change.</title>
        <authorList>
            <person name="Hu T.T."/>
            <person name="Pattyn P."/>
            <person name="Bakker E.G."/>
            <person name="Cao J."/>
            <person name="Cheng J.-F."/>
            <person name="Clark R.M."/>
            <person name="Fahlgren N."/>
            <person name="Fawcett J.A."/>
            <person name="Grimwood J."/>
            <person name="Gundlach H."/>
            <person name="Haberer G."/>
            <person name="Hollister J.D."/>
            <person name="Ossowski S."/>
            <person name="Ottilar R.P."/>
            <person name="Salamov A.A."/>
            <person name="Schneeberger K."/>
            <person name="Spannagl M."/>
            <person name="Wang X."/>
            <person name="Yang L."/>
            <person name="Nasrallah M.E."/>
            <person name="Bergelson J."/>
            <person name="Carrington J.C."/>
            <person name="Gaut B.S."/>
            <person name="Schmutz J."/>
            <person name="Mayer K.F.X."/>
            <person name="Van de Peer Y."/>
            <person name="Grigoriev I.V."/>
            <person name="Nordborg M."/>
            <person name="Weigel D."/>
            <person name="Guo Y.-L."/>
        </authorList>
    </citation>
    <scope>NUCLEOTIDE SEQUENCE [LARGE SCALE GENOMIC DNA]</scope>
    <source>
        <strain evidence="10">cv. MN47</strain>
    </source>
</reference>
<dbReference type="SMART" id="SM00249">
    <property type="entry name" value="PHD"/>
    <property type="match status" value="1"/>
</dbReference>
<evidence type="ECO:0000256" key="7">
    <source>
        <dbReference type="SAM" id="MobiDB-lite"/>
    </source>
</evidence>
<dbReference type="InterPro" id="IPR011011">
    <property type="entry name" value="Znf_FYVE_PHD"/>
</dbReference>
<dbReference type="InterPro" id="IPR049914">
    <property type="entry name" value="PHD1-3/5-6"/>
</dbReference>
<dbReference type="AlphaFoldDB" id="D7KNN3"/>
<feature type="compositionally biased region" description="Polar residues" evidence="7">
    <location>
        <begin position="290"/>
        <end position="308"/>
    </location>
</feature>
<proteinExistence type="predicted"/>
<dbReference type="InterPro" id="IPR056280">
    <property type="entry name" value="AIPP2-like_SPOC"/>
</dbReference>
<evidence type="ECO:0000256" key="6">
    <source>
        <dbReference type="PROSITE-ProRule" id="PRU00146"/>
    </source>
</evidence>
<dbReference type="HOGENOM" id="CLU_042863_1_0_1"/>
<feature type="compositionally biased region" description="Basic and acidic residues" evidence="7">
    <location>
        <begin position="225"/>
        <end position="242"/>
    </location>
</feature>
<dbReference type="eggNOG" id="ENOG502RXM7">
    <property type="taxonomic scope" value="Eukaryota"/>
</dbReference>
<dbReference type="PANTHER" id="PTHR33304">
    <property type="match status" value="1"/>
</dbReference>
<accession>D7KNN3</accession>
<dbReference type="Gramene" id="Al_scaffold_0001_3838">
    <property type="protein sequence ID" value="Al_scaffold_0001_3838"/>
    <property type="gene ID" value="Al_scaffold_0001_3838"/>
</dbReference>